<comment type="caution">
    <text evidence="1">The sequence shown here is derived from an EMBL/GenBank/DDBJ whole genome shotgun (WGS) entry which is preliminary data.</text>
</comment>
<dbReference type="EMBL" id="MBDO02000034">
    <property type="protein sequence ID" value="RLN66580.1"/>
    <property type="molecule type" value="Genomic_DNA"/>
</dbReference>
<dbReference type="OrthoDB" id="10478711at2759"/>
<name>A0A3F2RZR6_9STRA</name>
<accession>A0A3F2RZR6</accession>
<dbReference type="EMBL" id="MBAD02000427">
    <property type="protein sequence ID" value="RLN67975.1"/>
    <property type="molecule type" value="Genomic_DNA"/>
</dbReference>
<dbReference type="Proteomes" id="UP000277300">
    <property type="component" value="Unassembled WGS sequence"/>
</dbReference>
<evidence type="ECO:0000313" key="3">
    <source>
        <dbReference type="Proteomes" id="UP000277300"/>
    </source>
</evidence>
<organism evidence="1 3">
    <name type="scientific">Phytophthora kernoviae</name>
    <dbReference type="NCBI Taxonomy" id="325452"/>
    <lineage>
        <taxon>Eukaryota</taxon>
        <taxon>Sar</taxon>
        <taxon>Stramenopiles</taxon>
        <taxon>Oomycota</taxon>
        <taxon>Peronosporomycetes</taxon>
        <taxon>Peronosporales</taxon>
        <taxon>Peronosporaceae</taxon>
        <taxon>Phytophthora</taxon>
    </lineage>
</organism>
<evidence type="ECO:0000313" key="2">
    <source>
        <dbReference type="EMBL" id="RLN67975.1"/>
    </source>
</evidence>
<evidence type="ECO:0000313" key="4">
    <source>
        <dbReference type="Proteomes" id="UP000284657"/>
    </source>
</evidence>
<gene>
    <name evidence="2" type="ORF">BBJ29_004550</name>
    <name evidence="1" type="ORF">BBP00_00002119</name>
</gene>
<evidence type="ECO:0000313" key="1">
    <source>
        <dbReference type="EMBL" id="RLN66580.1"/>
    </source>
</evidence>
<proteinExistence type="predicted"/>
<reference evidence="3 4" key="1">
    <citation type="submission" date="2018-07" db="EMBL/GenBank/DDBJ databases">
        <title>Genome sequencing of oomycete isolates from Chile give support for New Zealand origin for Phytophthora kernoviae and make available the first Nothophytophthora sp. genome.</title>
        <authorList>
            <person name="Studholme D.J."/>
            <person name="Sanfuentes E."/>
            <person name="Panda P."/>
            <person name="Hill R."/>
            <person name="Sambles C."/>
            <person name="Grant M."/>
            <person name="Williams N.M."/>
            <person name="Mcdougal R.L."/>
        </authorList>
    </citation>
    <scope>NUCLEOTIDE SEQUENCE [LARGE SCALE GENOMIC DNA]</scope>
    <source>
        <strain evidence="1">Chile6</strain>
        <strain evidence="2">Chile7</strain>
    </source>
</reference>
<dbReference type="AlphaFoldDB" id="A0A3F2RZR6"/>
<protein>
    <submittedName>
        <fullName evidence="1">Uncharacterized protein</fullName>
    </submittedName>
</protein>
<sequence>MTDVVVEGDDLVHLATRLLLNLSYNADGLAAMKALGLRDMLLAVLPVLPDVALVFALKLVGRLLPACSDLPISNQNRWLHAATARLATAIQTAEDEADDAVAALSVLAEPLLQLVDHLLSPGSSDINKHVSQVLRRTDRVLGRQHPAAALLSRVQRRLGAATISANQLD</sequence>
<dbReference type="Proteomes" id="UP000284657">
    <property type="component" value="Unassembled WGS sequence"/>
</dbReference>